<dbReference type="SUPFAM" id="SSF47162">
    <property type="entry name" value="Apolipoprotein"/>
    <property type="match status" value="1"/>
</dbReference>
<organism evidence="2 3">
    <name type="scientific">Albula glossodonta</name>
    <name type="common">roundjaw bonefish</name>
    <dbReference type="NCBI Taxonomy" id="121402"/>
    <lineage>
        <taxon>Eukaryota</taxon>
        <taxon>Metazoa</taxon>
        <taxon>Chordata</taxon>
        <taxon>Craniata</taxon>
        <taxon>Vertebrata</taxon>
        <taxon>Euteleostomi</taxon>
        <taxon>Actinopterygii</taxon>
        <taxon>Neopterygii</taxon>
        <taxon>Teleostei</taxon>
        <taxon>Albuliformes</taxon>
        <taxon>Albulidae</taxon>
        <taxon>Albula</taxon>
    </lineage>
</organism>
<keyword evidence="3" id="KW-1185">Reference proteome</keyword>
<protein>
    <submittedName>
        <fullName evidence="2">Uncharacterized protein</fullName>
    </submittedName>
</protein>
<dbReference type="GO" id="GO:0008289">
    <property type="term" value="F:lipid binding"/>
    <property type="evidence" value="ECO:0007669"/>
    <property type="project" value="InterPro"/>
</dbReference>
<dbReference type="InterPro" id="IPR006801">
    <property type="entry name" value="ApoA-II"/>
</dbReference>
<dbReference type="GO" id="GO:0005576">
    <property type="term" value="C:extracellular region"/>
    <property type="evidence" value="ECO:0007669"/>
    <property type="project" value="InterPro"/>
</dbReference>
<dbReference type="Proteomes" id="UP000824540">
    <property type="component" value="Unassembled WGS sequence"/>
</dbReference>
<name>A0A8T2NWB9_9TELE</name>
<evidence type="ECO:0000256" key="1">
    <source>
        <dbReference type="SAM" id="SignalP"/>
    </source>
</evidence>
<evidence type="ECO:0000313" key="2">
    <source>
        <dbReference type="EMBL" id="KAG9345273.1"/>
    </source>
</evidence>
<feature type="signal peptide" evidence="1">
    <location>
        <begin position="1"/>
        <end position="21"/>
    </location>
</feature>
<feature type="chain" id="PRO_5035748981" evidence="1">
    <location>
        <begin position="22"/>
        <end position="127"/>
    </location>
</feature>
<gene>
    <name evidence="2" type="ORF">JZ751_009819</name>
</gene>
<evidence type="ECO:0000313" key="3">
    <source>
        <dbReference type="Proteomes" id="UP000824540"/>
    </source>
</evidence>
<accession>A0A8T2NWB9</accession>
<dbReference type="Gene3D" id="6.10.250.100">
    <property type="match status" value="1"/>
</dbReference>
<dbReference type="OrthoDB" id="8446556at2759"/>
<keyword evidence="1" id="KW-0732">Signal</keyword>
<proteinExistence type="predicted"/>
<dbReference type="GO" id="GO:0042157">
    <property type="term" value="P:lipoprotein metabolic process"/>
    <property type="evidence" value="ECO:0007669"/>
    <property type="project" value="InterPro"/>
</dbReference>
<dbReference type="EMBL" id="JAFBMS010000018">
    <property type="protein sequence ID" value="KAG9345273.1"/>
    <property type="molecule type" value="Genomic_DNA"/>
</dbReference>
<dbReference type="AlphaFoldDB" id="A0A8T2NWB9"/>
<dbReference type="GO" id="GO:0006869">
    <property type="term" value="P:lipid transport"/>
    <property type="evidence" value="ECO:0007669"/>
    <property type="project" value="InterPro"/>
</dbReference>
<comment type="caution">
    <text evidence="2">The sequence shown here is derived from an EMBL/GenBank/DDBJ whole genome shotgun (WGS) entry which is preliminary data.</text>
</comment>
<reference evidence="2" key="1">
    <citation type="thesis" date="2021" institute="BYU ScholarsArchive" country="Provo, UT, USA">
        <title>Applications of and Algorithms for Genome Assembly and Genomic Analyses with an Emphasis on Marine Teleosts.</title>
        <authorList>
            <person name="Pickett B.D."/>
        </authorList>
    </citation>
    <scope>NUCLEOTIDE SEQUENCE</scope>
    <source>
        <strain evidence="2">HI-2016</strain>
    </source>
</reference>
<dbReference type="Pfam" id="PF04711">
    <property type="entry name" value="ApoA-II"/>
    <property type="match status" value="1"/>
</dbReference>
<sequence length="127" mass="14121">MKFSLVAALVVVLALSQGSDSASLVKREAPVDVETVIKYFQELSDLLTKTTQDLVEKVKAHELTEKANAYIEEGRAQLQPMSDQIQEQLKPLTDSVQTQLKPLTDSIQPQLEDIWKILIDASKALTN</sequence>